<feature type="transmembrane region" description="Helical" evidence="2">
    <location>
        <begin position="208"/>
        <end position="231"/>
    </location>
</feature>
<keyword evidence="5" id="KW-1185">Reference proteome</keyword>
<feature type="compositionally biased region" description="Basic and acidic residues" evidence="1">
    <location>
        <begin position="404"/>
        <end position="417"/>
    </location>
</feature>
<name>A0A167JLD9_PHYB8</name>
<feature type="region of interest" description="Disordered" evidence="1">
    <location>
        <begin position="396"/>
        <end position="452"/>
    </location>
</feature>
<keyword evidence="3" id="KW-0732">Signal</keyword>
<feature type="compositionally biased region" description="Low complexity" evidence="1">
    <location>
        <begin position="257"/>
        <end position="277"/>
    </location>
</feature>
<dbReference type="AlphaFoldDB" id="A0A167JLD9"/>
<accession>A0A167JLD9</accession>
<feature type="compositionally biased region" description="Low complexity" evidence="1">
    <location>
        <begin position="174"/>
        <end position="194"/>
    </location>
</feature>
<keyword evidence="2" id="KW-0472">Membrane</keyword>
<dbReference type="GeneID" id="28998367"/>
<organism evidence="4 5">
    <name type="scientific">Phycomyces blakesleeanus (strain ATCC 8743b / DSM 1359 / FGSC 10004 / NBRC 33097 / NRRL 1555)</name>
    <dbReference type="NCBI Taxonomy" id="763407"/>
    <lineage>
        <taxon>Eukaryota</taxon>
        <taxon>Fungi</taxon>
        <taxon>Fungi incertae sedis</taxon>
        <taxon>Mucoromycota</taxon>
        <taxon>Mucoromycotina</taxon>
        <taxon>Mucoromycetes</taxon>
        <taxon>Mucorales</taxon>
        <taxon>Phycomycetaceae</taxon>
        <taxon>Phycomyces</taxon>
    </lineage>
</organism>
<dbReference type="VEuPathDB" id="FungiDB:PHYBLDRAFT_175302"/>
<keyword evidence="2" id="KW-1133">Transmembrane helix</keyword>
<feature type="compositionally biased region" description="Basic and acidic residues" evidence="1">
    <location>
        <begin position="436"/>
        <end position="452"/>
    </location>
</feature>
<dbReference type="Proteomes" id="UP000077315">
    <property type="component" value="Unassembled WGS sequence"/>
</dbReference>
<feature type="signal peptide" evidence="3">
    <location>
        <begin position="1"/>
        <end position="18"/>
    </location>
</feature>
<dbReference type="EMBL" id="KV441004">
    <property type="protein sequence ID" value="OAD66246.1"/>
    <property type="molecule type" value="Genomic_DNA"/>
</dbReference>
<feature type="region of interest" description="Disordered" evidence="1">
    <location>
        <begin position="174"/>
        <end position="203"/>
    </location>
</feature>
<evidence type="ECO:0000313" key="4">
    <source>
        <dbReference type="EMBL" id="OAD66246.1"/>
    </source>
</evidence>
<dbReference type="OrthoDB" id="5594955at2759"/>
<dbReference type="InParanoid" id="A0A167JLD9"/>
<feature type="region of interest" description="Disordered" evidence="1">
    <location>
        <begin position="254"/>
        <end position="285"/>
    </location>
</feature>
<evidence type="ECO:0000256" key="1">
    <source>
        <dbReference type="SAM" id="MobiDB-lite"/>
    </source>
</evidence>
<keyword evidence="2" id="KW-0812">Transmembrane</keyword>
<evidence type="ECO:0008006" key="6">
    <source>
        <dbReference type="Google" id="ProtNLM"/>
    </source>
</evidence>
<dbReference type="STRING" id="763407.A0A167JLD9"/>
<evidence type="ECO:0000313" key="5">
    <source>
        <dbReference type="Proteomes" id="UP000077315"/>
    </source>
</evidence>
<proteinExistence type="predicted"/>
<feature type="chain" id="PRO_5007888900" description="Mid2 domain-containing protein" evidence="3">
    <location>
        <begin position="19"/>
        <end position="452"/>
    </location>
</feature>
<sequence>MRWLINFIWLTWLSVSFAVQVPLVKRQAVASSSCALRENTWGICSPSSTDIWYNGTFYEITWKYNNAMYSNFMYLDLYLLYYNNTQYTTIKTWPDLTNTQGALVQQVDKTWFPTQLPDNSPNRSWTMTMYMLGAGVDLETELSKIDTSETLYPLPTAFTLVQNAYNTTNVSTATFPSTSDSPAAPSTTTLANAPDQSVSDSDSSLEPWAIGVISTACVLVVAVILGIIWAARKMRKNKKRDNNNSGNEEKRAMFNASQQPQQQQDQQNHHSNSQSSPIETSDTVLVAPTTLQRQFDTGGSTDNRDIASINSATPMMQQGSFSMRSSPVTLTPVGPRNQLEIELEKATISHALQQQQQQQQQHKDLAHQSSSILSSTDALLIADTFRQFMRKPEWNEHTEDDLELQEKAQDAEEEKKRLGNQLLLRHLENEGTSVHTVEKRPALKNDNQDNTS</sequence>
<dbReference type="RefSeq" id="XP_018284286.1">
    <property type="nucleotide sequence ID" value="XM_018437461.1"/>
</dbReference>
<protein>
    <recommendedName>
        <fullName evidence="6">Mid2 domain-containing protein</fullName>
    </recommendedName>
</protein>
<reference evidence="5" key="1">
    <citation type="submission" date="2015-06" db="EMBL/GenBank/DDBJ databases">
        <title>Expansion of signal transduction pathways in fungi by whole-genome duplication.</title>
        <authorList>
            <consortium name="DOE Joint Genome Institute"/>
            <person name="Corrochano L.M."/>
            <person name="Kuo A."/>
            <person name="Marcet-Houben M."/>
            <person name="Polaino S."/>
            <person name="Salamov A."/>
            <person name="Villalobos J.M."/>
            <person name="Alvarez M.I."/>
            <person name="Avalos J."/>
            <person name="Benito E.P."/>
            <person name="Benoit I."/>
            <person name="Burger G."/>
            <person name="Camino L.P."/>
            <person name="Canovas D."/>
            <person name="Cerda-Olmedo E."/>
            <person name="Cheng J.-F."/>
            <person name="Dominguez A."/>
            <person name="Elias M."/>
            <person name="Eslava A.P."/>
            <person name="Glaser F."/>
            <person name="Grimwood J."/>
            <person name="Gutierrez G."/>
            <person name="Heitman J."/>
            <person name="Henrissat B."/>
            <person name="Iturriaga E.A."/>
            <person name="Lang B.F."/>
            <person name="Lavin J.L."/>
            <person name="Lee S."/>
            <person name="Li W."/>
            <person name="Lindquist E."/>
            <person name="Lopez-Garcia S."/>
            <person name="Luque E.M."/>
            <person name="Marcos A.T."/>
            <person name="Martin J."/>
            <person name="McCluskey K."/>
            <person name="Medina H.R."/>
            <person name="Miralles-Duran A."/>
            <person name="Miyazaki A."/>
            <person name="Munoz-Torres E."/>
            <person name="Oguiza J.A."/>
            <person name="Ohm R."/>
            <person name="Olmedo M."/>
            <person name="Orejas M."/>
            <person name="Ortiz-Castellanos L."/>
            <person name="Pisabarro A.G."/>
            <person name="Rodriguez-Romero J."/>
            <person name="Ruiz-Herrera J."/>
            <person name="Ruiz-Vazquez R."/>
            <person name="Sanz C."/>
            <person name="Schackwitz W."/>
            <person name="Schmutz J."/>
            <person name="Shahriari M."/>
            <person name="Shelest E."/>
            <person name="Silva-Franco F."/>
            <person name="Soanes D."/>
            <person name="Syed K."/>
            <person name="Tagua V.G."/>
            <person name="Talbot N.J."/>
            <person name="Thon M."/>
            <person name="De vries R.P."/>
            <person name="Wiebenga A."/>
            <person name="Yadav J.S."/>
            <person name="Braun E.L."/>
            <person name="Baker S."/>
            <person name="Garre V."/>
            <person name="Horwitz B."/>
            <person name="Torres-Martinez S."/>
            <person name="Idnurm A."/>
            <person name="Herrera-Estrella A."/>
            <person name="Gabaldon T."/>
            <person name="Grigoriev I.V."/>
        </authorList>
    </citation>
    <scope>NUCLEOTIDE SEQUENCE [LARGE SCALE GENOMIC DNA]</scope>
    <source>
        <strain evidence="5">NRRL 1555(-)</strain>
    </source>
</reference>
<gene>
    <name evidence="4" type="ORF">PHYBLDRAFT_175302</name>
</gene>
<evidence type="ECO:0000256" key="3">
    <source>
        <dbReference type="SAM" id="SignalP"/>
    </source>
</evidence>
<evidence type="ECO:0000256" key="2">
    <source>
        <dbReference type="SAM" id="Phobius"/>
    </source>
</evidence>